<dbReference type="Pfam" id="PF12250">
    <property type="entry name" value="AftA_N"/>
    <property type="match status" value="2"/>
</dbReference>
<comment type="pathway">
    <text evidence="2">Cell wall biogenesis; cell wall polysaccharide biosynthesis.</text>
</comment>
<evidence type="ECO:0000256" key="6">
    <source>
        <dbReference type="ARBA" id="ARBA00022475"/>
    </source>
</evidence>
<accession>A0AAD0JSE6</accession>
<organism evidence="17 18">
    <name type="scientific">Dietzia psychralcaliphila</name>
    <dbReference type="NCBI Taxonomy" id="139021"/>
    <lineage>
        <taxon>Bacteria</taxon>
        <taxon>Bacillati</taxon>
        <taxon>Actinomycetota</taxon>
        <taxon>Actinomycetes</taxon>
        <taxon>Mycobacteriales</taxon>
        <taxon>Dietziaceae</taxon>
        <taxon>Dietzia</taxon>
    </lineage>
</organism>
<feature type="transmembrane region" description="Helical" evidence="14">
    <location>
        <begin position="507"/>
        <end position="523"/>
    </location>
</feature>
<evidence type="ECO:0000256" key="5">
    <source>
        <dbReference type="ARBA" id="ARBA00020482"/>
    </source>
</evidence>
<comment type="similarity">
    <text evidence="3">Belongs to the glycosyltransferase 85 family.</text>
</comment>
<evidence type="ECO:0000313" key="18">
    <source>
        <dbReference type="Proteomes" id="UP000244903"/>
    </source>
</evidence>
<proteinExistence type="inferred from homology"/>
<feature type="transmembrane region" description="Helical" evidence="14">
    <location>
        <begin position="436"/>
        <end position="456"/>
    </location>
</feature>
<reference evidence="17 18" key="1">
    <citation type="submission" date="2016-04" db="EMBL/GenBank/DDBJ databases">
        <title>Complete genome sequence of the haloalkaliphilic hydrocarbon-degrading bacterium Dietzia psychralcaliphila ILA-1T, isolated from a drain of a fish product-processing plant.</title>
        <authorList>
            <person name="Zhao J."/>
            <person name="Hu B."/>
            <person name="Geng S."/>
            <person name="Nie Y."/>
            <person name="Tang Y."/>
        </authorList>
    </citation>
    <scope>NUCLEOTIDE SEQUENCE [LARGE SCALE GENOMIC DNA]</scope>
    <source>
        <strain evidence="17 18">ILA-1</strain>
    </source>
</reference>
<dbReference type="GO" id="GO:0016757">
    <property type="term" value="F:glycosyltransferase activity"/>
    <property type="evidence" value="ECO:0007669"/>
    <property type="project" value="InterPro"/>
</dbReference>
<feature type="domain" description="Arabinofuranosyltransferase AftA N-terminal" evidence="16">
    <location>
        <begin position="440"/>
        <end position="518"/>
    </location>
</feature>
<dbReference type="RefSeq" id="WP_107748941.1">
    <property type="nucleotide sequence ID" value="NZ_CP015453.1"/>
</dbReference>
<feature type="transmembrane region" description="Helical" evidence="14">
    <location>
        <begin position="476"/>
        <end position="495"/>
    </location>
</feature>
<evidence type="ECO:0000256" key="13">
    <source>
        <dbReference type="SAM" id="MobiDB-lite"/>
    </source>
</evidence>
<evidence type="ECO:0000256" key="4">
    <source>
        <dbReference type="ARBA" id="ARBA00012037"/>
    </source>
</evidence>
<evidence type="ECO:0000256" key="11">
    <source>
        <dbReference type="ARBA" id="ARBA00033184"/>
    </source>
</evidence>
<evidence type="ECO:0000259" key="15">
    <source>
        <dbReference type="Pfam" id="PF12249"/>
    </source>
</evidence>
<feature type="region of interest" description="Disordered" evidence="13">
    <location>
        <begin position="407"/>
        <end position="427"/>
    </location>
</feature>
<dbReference type="KEGG" id="dpc:A6048_02615"/>
<feature type="domain" description="Arabinofuranosyltransferase AftA N-terminal" evidence="16">
    <location>
        <begin position="14"/>
        <end position="383"/>
    </location>
</feature>
<feature type="transmembrane region" description="Helical" evidence="14">
    <location>
        <begin position="227"/>
        <end position="249"/>
    </location>
</feature>
<dbReference type="Proteomes" id="UP000244903">
    <property type="component" value="Chromosome"/>
</dbReference>
<dbReference type="EC" id="2.4.2.46" evidence="4"/>
<evidence type="ECO:0000256" key="7">
    <source>
        <dbReference type="ARBA" id="ARBA00022679"/>
    </source>
</evidence>
<evidence type="ECO:0000256" key="14">
    <source>
        <dbReference type="SAM" id="Phobius"/>
    </source>
</evidence>
<name>A0AAD0JSE6_9ACTN</name>
<gene>
    <name evidence="17" type="ORF">A6048_02615</name>
</gene>
<dbReference type="Pfam" id="PF12249">
    <property type="entry name" value="AftA_C"/>
    <property type="match status" value="1"/>
</dbReference>
<evidence type="ECO:0000313" key="17">
    <source>
        <dbReference type="EMBL" id="AWH94576.1"/>
    </source>
</evidence>
<feature type="transmembrane region" description="Helical" evidence="14">
    <location>
        <begin position="46"/>
        <end position="64"/>
    </location>
</feature>
<keyword evidence="18" id="KW-1185">Reference proteome</keyword>
<protein>
    <recommendedName>
        <fullName evidence="5">Galactan 5-O-arabinofuranosyltransferase</fullName>
        <ecNumber evidence="4">2.4.2.46</ecNumber>
    </recommendedName>
    <alternativeName>
        <fullName evidence="11">Arabinofuranosyltransferase AftA</fullName>
    </alternativeName>
</protein>
<feature type="transmembrane region" description="Helical" evidence="14">
    <location>
        <begin position="269"/>
        <end position="294"/>
    </location>
</feature>
<dbReference type="InterPro" id="IPR020959">
    <property type="entry name" value="ArabinofuranosylTrfase_AftA_C"/>
</dbReference>
<evidence type="ECO:0000256" key="9">
    <source>
        <dbReference type="ARBA" id="ARBA00022989"/>
    </source>
</evidence>
<dbReference type="GO" id="GO:0044038">
    <property type="term" value="P:cell wall macromolecule biosynthetic process"/>
    <property type="evidence" value="ECO:0007669"/>
    <property type="project" value="InterPro"/>
</dbReference>
<keyword evidence="8 14" id="KW-0812">Transmembrane</keyword>
<evidence type="ECO:0000256" key="10">
    <source>
        <dbReference type="ARBA" id="ARBA00023136"/>
    </source>
</evidence>
<evidence type="ECO:0000259" key="16">
    <source>
        <dbReference type="Pfam" id="PF12250"/>
    </source>
</evidence>
<dbReference type="EMBL" id="CP015453">
    <property type="protein sequence ID" value="AWH94576.1"/>
    <property type="molecule type" value="Genomic_DNA"/>
</dbReference>
<comment type="subcellular location">
    <subcellularLocation>
        <location evidence="1">Cell membrane</location>
        <topology evidence="1">Multi-pass membrane protein</topology>
    </subcellularLocation>
</comment>
<keyword evidence="6" id="KW-1003">Cell membrane</keyword>
<keyword evidence="9 14" id="KW-1133">Transmembrane helix</keyword>
<keyword evidence="10 14" id="KW-0472">Membrane</keyword>
<evidence type="ECO:0000256" key="12">
    <source>
        <dbReference type="ARBA" id="ARBA00034030"/>
    </source>
</evidence>
<evidence type="ECO:0000256" key="3">
    <source>
        <dbReference type="ARBA" id="ARBA00009655"/>
    </source>
</evidence>
<comment type="catalytic activity">
    <reaction evidence="12">
        <text>Adds an alpha-D-arabinofuranosyl group from trans,octacis-decaprenylphospho-beta-D-arabinofuranose at the 5-O-position of the eighth, tenth and twelfth galactofuranose unit of the galactofuranan chain of [beta-D-galactofuranosyl-(1-&gt;5)-beta-D-galactofuranosyl-(1-&gt;6)]14-beta-D-galactofuranosyl-(1-&gt;5)-beta-D-galactofuranosyl-(1-&gt;4)-alpha-L-rhamnopyranosyl-(1-&gt;3)-N-acetyl-alpha-D-glucosaminyl-diphospho-trans,octacis-decaprenol.</text>
        <dbReference type="EC" id="2.4.2.46"/>
    </reaction>
</comment>
<feature type="transmembrane region" description="Helical" evidence="14">
    <location>
        <begin position="180"/>
        <end position="198"/>
    </location>
</feature>
<feature type="transmembrane region" description="Helical" evidence="14">
    <location>
        <begin position="365"/>
        <end position="384"/>
    </location>
</feature>
<keyword evidence="7" id="KW-0808">Transferase</keyword>
<dbReference type="AlphaFoldDB" id="A0AAD0JSE6"/>
<evidence type="ECO:0000256" key="8">
    <source>
        <dbReference type="ARBA" id="ARBA00022692"/>
    </source>
</evidence>
<sequence length="686" mass="72798">MSAARLLAWRAGELLAGLVVAALVGASTLTAIDALSLPDPSWLPEALGATVAAGLVVVTGWHLLRRGRRGAGGHGGRVAGPGTGPGTGERGLWILGTAGPAFLASSHLGLLLNGTPHYLFGLGGDQLNRVAYVTRFADSPALNDPFYADAAPFYPPQWFWVGGRLAALAGVEGWEFYKPYAIITMAIAGAIAFVAWRWLVPTRLAVLFGLVTAVVGGHTNAYEPYSWILICLLPQVVVATFLLCARAAARSRGAGAGRPTWPLVVTIGVYLGWAALGYTLIAGFAALLVALVVVVHTWRYRAERGLVAALLVRLVAAAGISALLASVFWHRFLLAVLGGAETEPSVANDFAPEIGSHWPLPMFEVSAAGLLCLIGVVWLVVTVWPGGAGRLADRGAASLSARIDSVEDDHDHNHGDDDEEATLSRPGWPLPSPARALVLAQALGLMTLTVFGWYALSGLRAVTGSTLLPFRMIPVITLALALAGVVGSLALARWAVATSPARSRGRVAAAAVVVAALAAIQMMQHVSQEDSDFAAAAREAPAPPTEVLAAIDEMTPGREPSDLVVLTSVPTVYAYRPFFTFQAPTQAYATPAGRYTERTDEIRRWATTTSPGDLADAVSSGPFRGPDVMVLEREGSRNWVLPVMVNRMPLARNNSREKIRFHPELFADPELFDVREVGSRMVIVRR</sequence>
<feature type="transmembrane region" description="Helical" evidence="14">
    <location>
        <begin position="204"/>
        <end position="222"/>
    </location>
</feature>
<feature type="domain" description="Arabinofuranosyltransferase AftA C-terminal" evidence="15">
    <location>
        <begin position="543"/>
        <end position="685"/>
    </location>
</feature>
<dbReference type="GO" id="GO:0005886">
    <property type="term" value="C:plasma membrane"/>
    <property type="evidence" value="ECO:0007669"/>
    <property type="project" value="UniProtKB-SubCell"/>
</dbReference>
<evidence type="ECO:0000256" key="2">
    <source>
        <dbReference type="ARBA" id="ARBA00004776"/>
    </source>
</evidence>
<evidence type="ECO:0000256" key="1">
    <source>
        <dbReference type="ARBA" id="ARBA00004651"/>
    </source>
</evidence>
<feature type="transmembrane region" description="Helical" evidence="14">
    <location>
        <begin position="306"/>
        <end position="329"/>
    </location>
</feature>
<dbReference type="InterPro" id="IPR020963">
    <property type="entry name" value="ArabinofuranosylTrfase_AftA_N"/>
</dbReference>